<dbReference type="Proteomes" id="UP000005402">
    <property type="component" value="Unassembled WGS sequence"/>
</dbReference>
<protein>
    <submittedName>
        <fullName evidence="1">Uncharacterized protein</fullName>
    </submittedName>
</protein>
<proteinExistence type="predicted"/>
<evidence type="ECO:0000313" key="3">
    <source>
        <dbReference type="Proteomes" id="UP000005402"/>
    </source>
</evidence>
<dbReference type="EMBL" id="AGEC02000029">
    <property type="protein sequence ID" value="EPC08667.1"/>
    <property type="molecule type" value="Genomic_DNA"/>
</dbReference>
<evidence type="ECO:0000313" key="1">
    <source>
        <dbReference type="EMBL" id="EPC08667.1"/>
    </source>
</evidence>
<accession>A0ABN0MN25</accession>
<reference evidence="1 3" key="1">
    <citation type="submission" date="2012-07" db="EMBL/GenBank/DDBJ databases">
        <title>The Genome Sequence of Myroides odoratimimus CCUG 10230.</title>
        <authorList>
            <consortium name="The Broad Institute Genome Sequencing Platform"/>
            <person name="Earl A."/>
            <person name="Ward D."/>
            <person name="Feldgarden M."/>
            <person name="Gevers D."/>
            <person name="Huys G."/>
            <person name="Walker B."/>
            <person name="Young S.K."/>
            <person name="Zeng Q."/>
            <person name="Gargeya S."/>
            <person name="Fitzgerald M."/>
            <person name="Haas B."/>
            <person name="Abouelleil A."/>
            <person name="Alvarado L."/>
            <person name="Arachchi H.M."/>
            <person name="Berlin A.M."/>
            <person name="Chapman S.B."/>
            <person name="Goldberg J."/>
            <person name="Griggs A."/>
            <person name="Gujja S."/>
            <person name="Hansen M."/>
            <person name="Howarth C."/>
            <person name="Imamovic A."/>
            <person name="Larimer J."/>
            <person name="McCowen C."/>
            <person name="Montmayeur A."/>
            <person name="Murphy C."/>
            <person name="Neiman D."/>
            <person name="Pearson M."/>
            <person name="Priest M."/>
            <person name="Roberts A."/>
            <person name="Saif S."/>
            <person name="Shea T."/>
            <person name="Sisk P."/>
            <person name="Sykes S."/>
            <person name="Wortman J."/>
            <person name="Nusbaum C."/>
            <person name="Birren B."/>
        </authorList>
    </citation>
    <scope>NUCLEOTIDE SEQUENCE [LARGE SCALE GENOMIC DNA]</scope>
    <source>
        <strain evidence="1 3">CCUG 10230</strain>
    </source>
</reference>
<feature type="non-terminal residue" evidence="1">
    <location>
        <position position="28"/>
    </location>
</feature>
<gene>
    <name evidence="2" type="ORF">HMPREF9712_03561</name>
    <name evidence="1" type="ORF">HMPREF9712_03623</name>
</gene>
<dbReference type="EMBL" id="AGEC02000001">
    <property type="protein sequence ID" value="EPC08729.1"/>
    <property type="molecule type" value="Genomic_DNA"/>
</dbReference>
<name>A0ABN0MN25_9FLAO</name>
<comment type="caution">
    <text evidence="1">The sequence shown here is derived from an EMBL/GenBank/DDBJ whole genome shotgun (WGS) entry which is preliminary data.</text>
</comment>
<evidence type="ECO:0000313" key="2">
    <source>
        <dbReference type="EMBL" id="EPC08729.1"/>
    </source>
</evidence>
<sequence>MLVKGNIIESYEILFKNIEKKAKISLEV</sequence>
<organism evidence="1 3">
    <name type="scientific">Myroides odoratimimus CCUG 10230</name>
    <dbReference type="NCBI Taxonomy" id="883150"/>
    <lineage>
        <taxon>Bacteria</taxon>
        <taxon>Pseudomonadati</taxon>
        <taxon>Bacteroidota</taxon>
        <taxon>Flavobacteriia</taxon>
        <taxon>Flavobacteriales</taxon>
        <taxon>Flavobacteriaceae</taxon>
        <taxon>Myroides</taxon>
    </lineage>
</organism>
<keyword evidence="3" id="KW-1185">Reference proteome</keyword>